<dbReference type="Pfam" id="PF00359">
    <property type="entry name" value="PTS_EIIA_2"/>
    <property type="match status" value="1"/>
</dbReference>
<dbReference type="InterPro" id="IPR036390">
    <property type="entry name" value="WH_DNA-bd_sf"/>
</dbReference>
<dbReference type="CDD" id="cd05568">
    <property type="entry name" value="PTS_IIB_bgl_like"/>
    <property type="match status" value="1"/>
</dbReference>
<evidence type="ECO:0000256" key="4">
    <source>
        <dbReference type="ARBA" id="ARBA00023159"/>
    </source>
</evidence>
<dbReference type="PROSITE" id="PS51099">
    <property type="entry name" value="PTS_EIIB_TYPE_2"/>
    <property type="match status" value="1"/>
</dbReference>
<keyword evidence="5" id="KW-0804">Transcription</keyword>
<dbReference type="InterPro" id="IPR036634">
    <property type="entry name" value="PRD_sf"/>
</dbReference>
<dbReference type="InterPro" id="IPR016152">
    <property type="entry name" value="PTrfase/Anion_transptr"/>
</dbReference>
<dbReference type="Gene3D" id="3.40.50.2300">
    <property type="match status" value="1"/>
</dbReference>
<gene>
    <name evidence="9" type="ORF">ACE41H_15035</name>
</gene>
<dbReference type="PROSITE" id="PS51094">
    <property type="entry name" value="PTS_EIIA_TYPE_2"/>
    <property type="match status" value="1"/>
</dbReference>
<dbReference type="PANTHER" id="PTHR30185">
    <property type="entry name" value="CRYPTIC BETA-GLUCOSIDE BGL OPERON ANTITERMINATOR"/>
    <property type="match status" value="1"/>
</dbReference>
<dbReference type="Proteomes" id="UP001580346">
    <property type="component" value="Unassembled WGS sequence"/>
</dbReference>
<dbReference type="Gene3D" id="1.10.10.10">
    <property type="entry name" value="Winged helix-like DNA-binding domain superfamily/Winged helix DNA-binding domain"/>
    <property type="match status" value="1"/>
</dbReference>
<dbReference type="PANTHER" id="PTHR30185:SF18">
    <property type="entry name" value="TRANSCRIPTIONAL REGULATOR MTLR"/>
    <property type="match status" value="1"/>
</dbReference>
<sequence length="692" mass="79124">MNITKRQSEILEFLLQQTKEVTAGDIAARINVSTRTVLRELSAVEKWLEPNGVKLEKKSGIGIHLDADPSRLFQLRQQLFRSESVEYSAEERKIYSLCILLDDREPIKLLSLAADLKVTVATVSHDLDELQSWIEKHGLTLVRRRGYGVRITGRESDIRRAISELGLEHLDESDLFGRDLSRHSSHAMDKLMELIGRDVMLTVENALWQPNEKWLENMVESKYMELLIQLSVAIARIRRGFVAKQPESELILGTHEEEDKVRAAMVERICAELSVALSLHFTEQEKKYFRHLFRSAEDRSTRLLPLDDLVLLEIVNELIRRVEENAGVHFGEDRLLREGLIAHVEPVMKRLKEGNDIRNPLLQQIRKDYAELFEAVKEAVSGMIELNVPDEEVGFLVMHFGASIERLRQLQREVRAIVVCTSGIGSSRLLATRLAKELPQIRIVDRASWFEAARIPKEDYDLVISTVDLPLERDRYLKISPLLTQEESDRLRHFIQNITLKKVSGRQRQTVEPNQGLGWLVGLKDSLQEIVRIVQNFHVYPLDNHGMDMNEVLYAMCISEVGRGTVNDPEAVAELLAEREQQGSQVIPDTPLALFHTRSRHIRTPSLSLYRLNEPLQLEGAQEAVKQVLLMLGPRELSKESLEVLSEISALLLQGEMITLLENGSRDEITSYMADELADFFRSKLETGRTIQ</sequence>
<dbReference type="Pfam" id="PF05043">
    <property type="entry name" value="Mga"/>
    <property type="match status" value="1"/>
</dbReference>
<reference evidence="9 10" key="1">
    <citation type="submission" date="2024-09" db="EMBL/GenBank/DDBJ databases">
        <title>Paenibacillus zeirhizospherea sp. nov., isolated from surface of the maize (Zea mays) roots in a horticulture field, Hungary.</title>
        <authorList>
            <person name="Marton D."/>
            <person name="Farkas M."/>
            <person name="Bedics A."/>
            <person name="Toth E."/>
            <person name="Tancsics A."/>
            <person name="Boka K."/>
            <person name="Maroti G."/>
            <person name="Kriszt B."/>
            <person name="Cserhati M."/>
        </authorList>
    </citation>
    <scope>NUCLEOTIDE SEQUENCE [LARGE SCALE GENOMIC DNA]</scope>
    <source>
        <strain evidence="9 10">KCTC 33519</strain>
    </source>
</reference>
<dbReference type="Pfam" id="PF08279">
    <property type="entry name" value="HTH_11"/>
    <property type="match status" value="1"/>
</dbReference>
<accession>A0ABV5AV41</accession>
<evidence type="ECO:0000256" key="1">
    <source>
        <dbReference type="ARBA" id="ARBA00022679"/>
    </source>
</evidence>
<dbReference type="SUPFAM" id="SSF52794">
    <property type="entry name" value="PTS system IIB component-like"/>
    <property type="match status" value="1"/>
</dbReference>
<evidence type="ECO:0000259" key="6">
    <source>
        <dbReference type="PROSITE" id="PS51094"/>
    </source>
</evidence>
<keyword evidence="2" id="KW-0677">Repeat</keyword>
<evidence type="ECO:0000313" key="10">
    <source>
        <dbReference type="Proteomes" id="UP001580346"/>
    </source>
</evidence>
<evidence type="ECO:0000256" key="5">
    <source>
        <dbReference type="ARBA" id="ARBA00023163"/>
    </source>
</evidence>
<dbReference type="SUPFAM" id="SSF55804">
    <property type="entry name" value="Phoshotransferase/anion transport protein"/>
    <property type="match status" value="1"/>
</dbReference>
<feature type="domain" description="PRD" evidence="8">
    <location>
        <begin position="306"/>
        <end position="410"/>
    </location>
</feature>
<dbReference type="InterPro" id="IPR011608">
    <property type="entry name" value="PRD"/>
</dbReference>
<evidence type="ECO:0000256" key="2">
    <source>
        <dbReference type="ARBA" id="ARBA00022737"/>
    </source>
</evidence>
<keyword evidence="10" id="KW-1185">Reference proteome</keyword>
<dbReference type="InterPro" id="IPR050661">
    <property type="entry name" value="BglG_antiterminators"/>
</dbReference>
<dbReference type="InterPro" id="IPR002178">
    <property type="entry name" value="PTS_EIIA_type-2_dom"/>
</dbReference>
<evidence type="ECO:0000256" key="3">
    <source>
        <dbReference type="ARBA" id="ARBA00023015"/>
    </source>
</evidence>
<feature type="domain" description="PTS EIIA type-2" evidence="6">
    <location>
        <begin position="532"/>
        <end position="676"/>
    </location>
</feature>
<comment type="caution">
    <text evidence="9">The sequence shown here is derived from an EMBL/GenBank/DDBJ whole genome shotgun (WGS) entry which is preliminary data.</text>
</comment>
<evidence type="ECO:0000259" key="8">
    <source>
        <dbReference type="PROSITE" id="PS51372"/>
    </source>
</evidence>
<dbReference type="InterPro" id="IPR013011">
    <property type="entry name" value="PTS_EIIB_2"/>
</dbReference>
<dbReference type="InterPro" id="IPR007737">
    <property type="entry name" value="Mga_HTH"/>
</dbReference>
<feature type="domain" description="PTS EIIB type-2" evidence="7">
    <location>
        <begin position="414"/>
        <end position="503"/>
    </location>
</feature>
<proteinExistence type="predicted"/>
<evidence type="ECO:0000259" key="7">
    <source>
        <dbReference type="PROSITE" id="PS51099"/>
    </source>
</evidence>
<evidence type="ECO:0000313" key="9">
    <source>
        <dbReference type="EMBL" id="MFB5268080.1"/>
    </source>
</evidence>
<dbReference type="InterPro" id="IPR036388">
    <property type="entry name" value="WH-like_DNA-bd_sf"/>
</dbReference>
<dbReference type="Pfam" id="PF00874">
    <property type="entry name" value="PRD"/>
    <property type="match status" value="1"/>
</dbReference>
<dbReference type="RefSeq" id="WP_375356178.1">
    <property type="nucleotide sequence ID" value="NZ_JBHHMI010000012.1"/>
</dbReference>
<organism evidence="9 10">
    <name type="scientific">Paenibacillus enshidis</name>
    <dbReference type="NCBI Taxonomy" id="1458439"/>
    <lineage>
        <taxon>Bacteria</taxon>
        <taxon>Bacillati</taxon>
        <taxon>Bacillota</taxon>
        <taxon>Bacilli</taxon>
        <taxon>Bacillales</taxon>
        <taxon>Paenibacillaceae</taxon>
        <taxon>Paenibacillus</taxon>
    </lineage>
</organism>
<dbReference type="Gene3D" id="3.40.930.10">
    <property type="entry name" value="Mannitol-specific EII, Chain A"/>
    <property type="match status" value="1"/>
</dbReference>
<dbReference type="InterPro" id="IPR036095">
    <property type="entry name" value="PTS_EIIB-like_sf"/>
</dbReference>
<dbReference type="InterPro" id="IPR013196">
    <property type="entry name" value="HTH_11"/>
</dbReference>
<name>A0ABV5AV41_9BACL</name>
<dbReference type="EMBL" id="JBHHMI010000012">
    <property type="protein sequence ID" value="MFB5268080.1"/>
    <property type="molecule type" value="Genomic_DNA"/>
</dbReference>
<keyword evidence="4" id="KW-0010">Activator</keyword>
<dbReference type="Gene3D" id="1.10.1790.10">
    <property type="entry name" value="PRD domain"/>
    <property type="match status" value="1"/>
</dbReference>
<dbReference type="SUPFAM" id="SSF63520">
    <property type="entry name" value="PTS-regulatory domain, PRD"/>
    <property type="match status" value="1"/>
</dbReference>
<keyword evidence="3" id="KW-0805">Transcription regulation</keyword>
<protein>
    <submittedName>
        <fullName evidence="9">BglG family transcription antiterminator</fullName>
    </submittedName>
</protein>
<dbReference type="SUPFAM" id="SSF46785">
    <property type="entry name" value="Winged helix' DNA-binding domain"/>
    <property type="match status" value="2"/>
</dbReference>
<dbReference type="PROSITE" id="PS51372">
    <property type="entry name" value="PRD_2"/>
    <property type="match status" value="1"/>
</dbReference>
<keyword evidence="1" id="KW-0808">Transferase</keyword>